<dbReference type="InterPro" id="IPR023198">
    <property type="entry name" value="PGP-like_dom2"/>
</dbReference>
<dbReference type="Gene3D" id="1.10.150.240">
    <property type="entry name" value="Putative phosphatase, domain 2"/>
    <property type="match status" value="1"/>
</dbReference>
<evidence type="ECO:0000313" key="2">
    <source>
        <dbReference type="Proteomes" id="UP000049222"/>
    </source>
</evidence>
<dbReference type="OrthoDB" id="9807742at2"/>
<dbReference type="InterPro" id="IPR023214">
    <property type="entry name" value="HAD_sf"/>
</dbReference>
<sequence>MTAIRAVIFDIGNVLIEWQPERFYDRAIGEDRRRAMFAAVDLHAMNDLVDLGHGFRDIIYAQADATPDWRDEIRMWHDNWLELATPVIDRSVRLLRALRAKGVPVHALTNFGIESFDLAKRHFDFLGEFDRAFVSGHMGVIKPDPEIYRQVEDDLGLPGAALLFADDRDANVAMARARGWNAHLFDGPGGWADRLVADGLLTAQEAA</sequence>
<reference evidence="1 2" key="1">
    <citation type="submission" date="2015-07" db="EMBL/GenBank/DDBJ databases">
        <authorList>
            <person name="Noorani M."/>
        </authorList>
    </citation>
    <scope>NUCLEOTIDE SEQUENCE [LARGE SCALE GENOMIC DNA]</scope>
    <source>
        <strain evidence="1 2">CECT 7802</strain>
    </source>
</reference>
<evidence type="ECO:0000313" key="1">
    <source>
        <dbReference type="EMBL" id="CTQ49320.1"/>
    </source>
</evidence>
<dbReference type="PRINTS" id="PR00413">
    <property type="entry name" value="HADHALOGNASE"/>
</dbReference>
<dbReference type="Proteomes" id="UP000049222">
    <property type="component" value="Unassembled WGS sequence"/>
</dbReference>
<protein>
    <submittedName>
        <fullName evidence="1">?-D-glucose-1-phosphatase</fullName>
    </submittedName>
</protein>
<accession>A0A0M6YH87</accession>
<dbReference type="SFLD" id="SFLDG01129">
    <property type="entry name" value="C1.5:_HAD__Beta-PGM__Phosphata"/>
    <property type="match status" value="1"/>
</dbReference>
<dbReference type="PANTHER" id="PTHR43611:SF3">
    <property type="entry name" value="FLAVIN MONONUCLEOTIDE HYDROLASE 1, CHLOROPLATIC"/>
    <property type="match status" value="1"/>
</dbReference>
<dbReference type="PANTHER" id="PTHR43611">
    <property type="entry name" value="ALPHA-D-GLUCOSE 1-PHOSPHATE PHOSPHATASE"/>
    <property type="match status" value="1"/>
</dbReference>
<dbReference type="EMBL" id="CXSU01000011">
    <property type="protein sequence ID" value="CTQ49320.1"/>
    <property type="molecule type" value="Genomic_DNA"/>
</dbReference>
<name>A0A0M6YH87_9RHOB</name>
<dbReference type="Pfam" id="PF00702">
    <property type="entry name" value="Hydrolase"/>
    <property type="match status" value="1"/>
</dbReference>
<dbReference type="Gene3D" id="3.40.50.1000">
    <property type="entry name" value="HAD superfamily/HAD-like"/>
    <property type="match status" value="1"/>
</dbReference>
<dbReference type="AlphaFoldDB" id="A0A0M6YH87"/>
<dbReference type="SFLD" id="SFLDS00003">
    <property type="entry name" value="Haloacid_Dehalogenase"/>
    <property type="match status" value="1"/>
</dbReference>
<dbReference type="STRING" id="420998.JDO7802_01333"/>
<dbReference type="InterPro" id="IPR036412">
    <property type="entry name" value="HAD-like_sf"/>
</dbReference>
<dbReference type="CDD" id="cd02603">
    <property type="entry name" value="HAD_sEH-N_like"/>
    <property type="match status" value="1"/>
</dbReference>
<proteinExistence type="predicted"/>
<keyword evidence="2" id="KW-1185">Reference proteome</keyword>
<organism evidence="1 2">
    <name type="scientific">Jannaschia donghaensis</name>
    <dbReference type="NCBI Taxonomy" id="420998"/>
    <lineage>
        <taxon>Bacteria</taxon>
        <taxon>Pseudomonadati</taxon>
        <taxon>Pseudomonadota</taxon>
        <taxon>Alphaproteobacteria</taxon>
        <taxon>Rhodobacterales</taxon>
        <taxon>Roseobacteraceae</taxon>
        <taxon>Jannaschia</taxon>
    </lineage>
</organism>
<dbReference type="NCBIfam" id="TIGR01509">
    <property type="entry name" value="HAD-SF-IA-v3"/>
    <property type="match status" value="1"/>
</dbReference>
<dbReference type="RefSeq" id="WP_055083828.1">
    <property type="nucleotide sequence ID" value="NZ_CXSU01000011.1"/>
</dbReference>
<dbReference type="InterPro" id="IPR006439">
    <property type="entry name" value="HAD-SF_hydro_IA"/>
</dbReference>
<gene>
    <name evidence="1" type="ORF">JDO7802_01333</name>
</gene>
<dbReference type="SUPFAM" id="SSF56784">
    <property type="entry name" value="HAD-like"/>
    <property type="match status" value="1"/>
</dbReference>